<keyword evidence="3" id="KW-1185">Reference proteome</keyword>
<dbReference type="Gene3D" id="2.60.120.260">
    <property type="entry name" value="Galactose-binding domain-like"/>
    <property type="match status" value="2"/>
</dbReference>
<reference evidence="2" key="1">
    <citation type="submission" date="2022-08" db="EMBL/GenBank/DDBJ databases">
        <authorList>
            <consortium name="DOE Joint Genome Institute"/>
            <person name="Min B."/>
            <person name="Sierra-Patev S."/>
            <person name="Naranjo-Ortiz M."/>
            <person name="Looney B."/>
            <person name="Konkel Z."/>
            <person name="Slot J.C."/>
            <person name="Sakamoto Y."/>
            <person name="Steenwyk J.L."/>
            <person name="Rokas A."/>
            <person name="Carro J."/>
            <person name="Camarero S."/>
            <person name="Ferreira P."/>
            <person name="Molpeceres G."/>
            <person name="Ruiz-duenas F.J."/>
            <person name="Serrano A."/>
            <person name="Henrissat B."/>
            <person name="Drula E."/>
            <person name="Hughes K.W."/>
            <person name="Mata J.L."/>
            <person name="Ishikawa N.K."/>
            <person name="Vargas-Isla R."/>
            <person name="Ushijima S."/>
            <person name="Smith C.A."/>
            <person name="Ahrendt S."/>
            <person name="Andreopoulos W."/>
            <person name="He G."/>
            <person name="LaButti K."/>
            <person name="Lipzen A."/>
            <person name="Ng V."/>
            <person name="Riley R."/>
            <person name="Sandor L."/>
            <person name="Barry K."/>
            <person name="Martinez A.T."/>
            <person name="Xiao Y."/>
            <person name="Gibbons J.G."/>
            <person name="Terashima K."/>
            <person name="Hibbett D.S."/>
            <person name="Grigoriev I.V."/>
        </authorList>
    </citation>
    <scope>NUCLEOTIDE SEQUENCE</scope>
    <source>
        <strain evidence="2">ET3784</strain>
    </source>
</reference>
<reference evidence="2" key="2">
    <citation type="journal article" date="2023" name="Proc. Natl. Acad. Sci. U.S.A.">
        <title>A global phylogenomic analysis of the shiitake genus Lentinula.</title>
        <authorList>
            <person name="Sierra-Patev S."/>
            <person name="Min B."/>
            <person name="Naranjo-Ortiz M."/>
            <person name="Looney B."/>
            <person name="Konkel Z."/>
            <person name="Slot J.C."/>
            <person name="Sakamoto Y."/>
            <person name="Steenwyk J.L."/>
            <person name="Rokas A."/>
            <person name="Carro J."/>
            <person name="Camarero S."/>
            <person name="Ferreira P."/>
            <person name="Molpeceres G."/>
            <person name="Ruiz-Duenas F.J."/>
            <person name="Serrano A."/>
            <person name="Henrissat B."/>
            <person name="Drula E."/>
            <person name="Hughes K.W."/>
            <person name="Mata J.L."/>
            <person name="Ishikawa N.K."/>
            <person name="Vargas-Isla R."/>
            <person name="Ushijima S."/>
            <person name="Smith C.A."/>
            <person name="Donoghue J."/>
            <person name="Ahrendt S."/>
            <person name="Andreopoulos W."/>
            <person name="He G."/>
            <person name="LaButti K."/>
            <person name="Lipzen A."/>
            <person name="Ng V."/>
            <person name="Riley R."/>
            <person name="Sandor L."/>
            <person name="Barry K."/>
            <person name="Martinez A.T."/>
            <person name="Xiao Y."/>
            <person name="Gibbons J.G."/>
            <person name="Terashima K."/>
            <person name="Grigoriev I.V."/>
            <person name="Hibbett D."/>
        </authorList>
    </citation>
    <scope>NUCLEOTIDE SEQUENCE</scope>
    <source>
        <strain evidence="2">ET3784</strain>
    </source>
</reference>
<accession>A0AA38MS93</accession>
<dbReference type="AlphaFoldDB" id="A0AA38MS93"/>
<dbReference type="EMBL" id="JANVFO010000047">
    <property type="protein sequence ID" value="KAJ3725017.1"/>
    <property type="molecule type" value="Genomic_DNA"/>
</dbReference>
<keyword evidence="1" id="KW-0812">Transmembrane</keyword>
<protein>
    <submittedName>
        <fullName evidence="2">Uncharacterized protein</fullName>
    </submittedName>
</protein>
<keyword evidence="1" id="KW-0472">Membrane</keyword>
<dbReference type="Proteomes" id="UP001176059">
    <property type="component" value="Unassembled WGS sequence"/>
</dbReference>
<organism evidence="2 3">
    <name type="scientific">Lentinula guzmanii</name>
    <dbReference type="NCBI Taxonomy" id="2804957"/>
    <lineage>
        <taxon>Eukaryota</taxon>
        <taxon>Fungi</taxon>
        <taxon>Dikarya</taxon>
        <taxon>Basidiomycota</taxon>
        <taxon>Agaricomycotina</taxon>
        <taxon>Agaricomycetes</taxon>
        <taxon>Agaricomycetidae</taxon>
        <taxon>Agaricales</taxon>
        <taxon>Marasmiineae</taxon>
        <taxon>Omphalotaceae</taxon>
        <taxon>Lentinula</taxon>
    </lineage>
</organism>
<evidence type="ECO:0000313" key="3">
    <source>
        <dbReference type="Proteomes" id="UP001176059"/>
    </source>
</evidence>
<comment type="caution">
    <text evidence="2">The sequence shown here is derived from an EMBL/GenBank/DDBJ whole genome shotgun (WGS) entry which is preliminary data.</text>
</comment>
<feature type="transmembrane region" description="Helical" evidence="1">
    <location>
        <begin position="20"/>
        <end position="39"/>
    </location>
</feature>
<name>A0AA38MS93_9AGAR</name>
<evidence type="ECO:0000256" key="1">
    <source>
        <dbReference type="SAM" id="Phobius"/>
    </source>
</evidence>
<sequence>MAILDDNLPGLQRIITEMFMFAQLARFALILFATTGALAGGIRSQKRSNDTTQCLNTRDSNSLMNRASPALSFDASQWIWTPELSGGNAPVGSRGFRKTFVPPQGKTPAFLTIAYSVDNVGTLFVNGQEISTEDVWYTAGTYCINLADCGCAVVIAFNVTNESTTPNPAGLLVAGIVTYTDGSTSPIVSDTTWRTSEGGLPTGFQDLTFDDSTWAPAVTEGANGVAPWGDVALAGSDPLSFTPARWIWTNEVSAGGNYPPGARAFRYSLTLPGGQTSGTATIIIDTDNEYSLYVNGAFVGTGTDFETAQKYVVENIQGPEIVFAVYAVNTNTVPNPAGLLAAIQVTSQDGYCTQCISTSSAVTFAGWKAFPGPVPSGFEQPGFDDSTWPVAVDEGAYGVAPWGNVPVPTTVTTGGTPLPGAPGA</sequence>
<keyword evidence="1" id="KW-1133">Transmembrane helix</keyword>
<proteinExistence type="predicted"/>
<evidence type="ECO:0000313" key="2">
    <source>
        <dbReference type="EMBL" id="KAJ3725017.1"/>
    </source>
</evidence>
<gene>
    <name evidence="2" type="ORF">DFJ43DRAFT_583558</name>
</gene>